<evidence type="ECO:0000313" key="4">
    <source>
        <dbReference type="Proteomes" id="UP000030746"/>
    </source>
</evidence>
<dbReference type="Gene3D" id="3.20.20.80">
    <property type="entry name" value="Glycosidases"/>
    <property type="match status" value="1"/>
</dbReference>
<dbReference type="EMBL" id="KB200522">
    <property type="protein sequence ID" value="ESP01176.1"/>
    <property type="molecule type" value="Genomic_DNA"/>
</dbReference>
<dbReference type="SUPFAM" id="SSF51445">
    <property type="entry name" value="(Trans)glycosidases"/>
    <property type="match status" value="1"/>
</dbReference>
<dbReference type="PANTHER" id="PTHR34154:SF3">
    <property type="entry name" value="ALKALI-SENSITIVE LINKAGE PROTEIN 1"/>
    <property type="match status" value="1"/>
</dbReference>
<accession>V4B1J4</accession>
<dbReference type="Pfam" id="PF11790">
    <property type="entry name" value="Glyco_hydro_cc"/>
    <property type="match status" value="1"/>
</dbReference>
<evidence type="ECO:0000259" key="2">
    <source>
        <dbReference type="Pfam" id="PF11790"/>
    </source>
</evidence>
<dbReference type="OrthoDB" id="43654at2759"/>
<dbReference type="RefSeq" id="XP_009048119.1">
    <property type="nucleotide sequence ID" value="XM_009049871.1"/>
</dbReference>
<feature type="domain" description="Asl1-like glycosyl hydrolase catalytic" evidence="2">
    <location>
        <begin position="41"/>
        <end position="261"/>
    </location>
</feature>
<protein>
    <recommendedName>
        <fullName evidence="2">Asl1-like glycosyl hydrolase catalytic domain-containing protein</fullName>
    </recommendedName>
</protein>
<dbReference type="GeneID" id="20242162"/>
<reference evidence="3 4" key="1">
    <citation type="journal article" date="2013" name="Nature">
        <title>Insights into bilaterian evolution from three spiralian genomes.</title>
        <authorList>
            <person name="Simakov O."/>
            <person name="Marletaz F."/>
            <person name="Cho S.J."/>
            <person name="Edsinger-Gonzales E."/>
            <person name="Havlak P."/>
            <person name="Hellsten U."/>
            <person name="Kuo D.H."/>
            <person name="Larsson T."/>
            <person name="Lv J."/>
            <person name="Arendt D."/>
            <person name="Savage R."/>
            <person name="Osoegawa K."/>
            <person name="de Jong P."/>
            <person name="Grimwood J."/>
            <person name="Chapman J.A."/>
            <person name="Shapiro H."/>
            <person name="Aerts A."/>
            <person name="Otillar R.P."/>
            <person name="Terry A.Y."/>
            <person name="Boore J.L."/>
            <person name="Grigoriev I.V."/>
            <person name="Lindberg D.R."/>
            <person name="Seaver E.C."/>
            <person name="Weisblat D.A."/>
            <person name="Putnam N.H."/>
            <person name="Rokhsar D.S."/>
        </authorList>
    </citation>
    <scope>NUCLEOTIDE SEQUENCE [LARGE SCALE GENOMIC DNA]</scope>
</reference>
<dbReference type="Proteomes" id="UP000030746">
    <property type="component" value="Unassembled WGS sequence"/>
</dbReference>
<dbReference type="AlphaFoldDB" id="V4B1J4"/>
<dbReference type="HOGENOM" id="CLU_040908_6_3_1"/>
<dbReference type="OMA" id="WLNEFAC"/>
<evidence type="ECO:0000313" key="3">
    <source>
        <dbReference type="EMBL" id="ESP01176.1"/>
    </source>
</evidence>
<dbReference type="CTD" id="20242162"/>
<dbReference type="InterPro" id="IPR053183">
    <property type="entry name" value="ASL1"/>
</dbReference>
<feature type="signal peptide" evidence="1">
    <location>
        <begin position="1"/>
        <end position="20"/>
    </location>
</feature>
<keyword evidence="1" id="KW-0732">Signal</keyword>
<keyword evidence="4" id="KW-1185">Reference proteome</keyword>
<dbReference type="KEGG" id="lgi:LOTGIDRAFT_172699"/>
<gene>
    <name evidence="3" type="ORF">LOTGIDRAFT_172699</name>
</gene>
<dbReference type="InterPro" id="IPR017853">
    <property type="entry name" value="GH"/>
</dbReference>
<dbReference type="InterPro" id="IPR024655">
    <property type="entry name" value="Asl1_glyco_hydro_catalytic"/>
</dbReference>
<name>V4B1J4_LOTGI</name>
<organism evidence="3 4">
    <name type="scientific">Lottia gigantea</name>
    <name type="common">Giant owl limpet</name>
    <dbReference type="NCBI Taxonomy" id="225164"/>
    <lineage>
        <taxon>Eukaryota</taxon>
        <taxon>Metazoa</taxon>
        <taxon>Spiralia</taxon>
        <taxon>Lophotrochozoa</taxon>
        <taxon>Mollusca</taxon>
        <taxon>Gastropoda</taxon>
        <taxon>Patellogastropoda</taxon>
        <taxon>Lottioidea</taxon>
        <taxon>Lottiidae</taxon>
        <taxon>Lottia</taxon>
    </lineage>
</organism>
<sequence>MATLVCVLTIVALTVQSAEAISSKKGIGICSSAFVCGDTWKFSGVTWWYDWRWDQGERTWAHCPHAARDGYVPMIFNEKEAHQAKLPANAKYVLGFNEPQQKGQAEMSVEKCAQVWPLVQQKAGNRILVGPALAACDIDPDMCIRWYETFFKHCKGCRVDKIAIHGYHCQPQRMMQSIEKISRHFNRKIWLTEFSCKGAVSIDHDLNFMKTILPMLERSPYVERYAWFCNRLDKTSGFLPNYSTELMDHKTSTLSRLGKFYNEFHI</sequence>
<evidence type="ECO:0000256" key="1">
    <source>
        <dbReference type="SAM" id="SignalP"/>
    </source>
</evidence>
<proteinExistence type="predicted"/>
<dbReference type="PANTHER" id="PTHR34154">
    <property type="entry name" value="ALKALI-SENSITIVE LINKAGE PROTEIN 1"/>
    <property type="match status" value="1"/>
</dbReference>
<feature type="chain" id="PRO_5004717138" description="Asl1-like glycosyl hydrolase catalytic domain-containing protein" evidence="1">
    <location>
        <begin position="21"/>
        <end position="266"/>
    </location>
</feature>